<evidence type="ECO:0000313" key="2">
    <source>
        <dbReference type="Proteomes" id="UP001207687"/>
    </source>
</evidence>
<dbReference type="AlphaFoldDB" id="A0AAW5TRC2"/>
<protein>
    <submittedName>
        <fullName evidence="1">Uncharacterized protein</fullName>
    </submittedName>
</protein>
<comment type="caution">
    <text evidence="1">The sequence shown here is derived from an EMBL/GenBank/DDBJ whole genome shotgun (WGS) entry which is preliminary data.</text>
</comment>
<reference evidence="1" key="1">
    <citation type="submission" date="2023-08" db="EMBL/GenBank/DDBJ databases">
        <title>Genomic analyses of the natural microbiome of Caenorhabditis elegans.</title>
        <authorList>
            <person name="Samuel B."/>
        </authorList>
    </citation>
    <scope>NUCLEOTIDE SEQUENCE</scope>
    <source>
        <strain evidence="1">BIGb0220</strain>
    </source>
</reference>
<name>A0AAW5TRC2_9LACT</name>
<dbReference type="Proteomes" id="UP001207687">
    <property type="component" value="Unassembled WGS sequence"/>
</dbReference>
<gene>
    <name evidence="1" type="ORF">M2256_001830</name>
</gene>
<dbReference type="EMBL" id="JAOQNN010000001">
    <property type="protein sequence ID" value="MCW2281372.1"/>
    <property type="molecule type" value="Genomic_DNA"/>
</dbReference>
<accession>A0AAW5TRC2</accession>
<sequence length="44" mass="5391">MDFYEFKTYLEENCRAKQIFFSKMTTYIQRQVASPENKVYLNKS</sequence>
<organism evidence="1 2">
    <name type="scientific">Lactococcus lactis</name>
    <dbReference type="NCBI Taxonomy" id="1358"/>
    <lineage>
        <taxon>Bacteria</taxon>
        <taxon>Bacillati</taxon>
        <taxon>Bacillota</taxon>
        <taxon>Bacilli</taxon>
        <taxon>Lactobacillales</taxon>
        <taxon>Streptococcaceae</taxon>
        <taxon>Lactococcus</taxon>
    </lineage>
</organism>
<proteinExistence type="predicted"/>
<evidence type="ECO:0000313" key="1">
    <source>
        <dbReference type="EMBL" id="MCW2281372.1"/>
    </source>
</evidence>